<evidence type="ECO:0000256" key="6">
    <source>
        <dbReference type="RuleBase" id="RU003983"/>
    </source>
</evidence>
<keyword evidence="2" id="KW-0479">Metal-binding</keyword>
<keyword evidence="4 6" id="KW-0862">Zinc</keyword>
<comment type="cofactor">
    <cofactor evidence="6">
        <name>Zn(2+)</name>
        <dbReference type="ChEBI" id="CHEBI:29105"/>
    </cofactor>
    <text evidence="6">Binds 1 zinc ion per subunit.</text>
</comment>
<proteinExistence type="inferred from homology"/>
<dbReference type="PANTHER" id="PTHR22726">
    <property type="entry name" value="METALLOENDOPEPTIDASE OMA1"/>
    <property type="match status" value="1"/>
</dbReference>
<dbReference type="PROSITE" id="PS51257">
    <property type="entry name" value="PROKAR_LIPOPROTEIN"/>
    <property type="match status" value="1"/>
</dbReference>
<keyword evidence="3 6" id="KW-0378">Hydrolase</keyword>
<feature type="domain" description="Peptidase M48" evidence="8">
    <location>
        <begin position="168"/>
        <end position="354"/>
    </location>
</feature>
<sequence>MVALNRACTRLLGLPTTSIACLLPTRALLSARIRQQTAQPQSNTLLTSTRFPAAATTRRLFSQTPRRLYNHNPHDAHERLRNAKPLFTNQGLRGFIRSPSTHTVAGLAFLGALGFYFYNVQTVPVSGRKRFNCFTEESVEAVSEQQVKRIEWEVERQGGRFLSDWDPRTRMVKRVMRRLIPVSGMEDSDWEVRVIDDPRQANAFVLPGGKVFVYSGIIPIARNEDGLAAVLGHEIAHNLAQHIGERMSGQIGINILLGSFVLLTALWGGAILGTQLFGGTILDLLFSRPMGRKQETEADYIGLLMMAEACYDPEQALGFWQRMEHMEQQREGAPPEWMSTHPSNHNRIEKIKQWLPEAMDKRAQSDCSGTAAFADRFRRALAQGLVIQ</sequence>
<dbReference type="InterPro" id="IPR001915">
    <property type="entry name" value="Peptidase_M48"/>
</dbReference>
<dbReference type="EMBL" id="JAPCWZ010000003">
    <property type="protein sequence ID" value="KAK8872921.1"/>
    <property type="molecule type" value="Genomic_DNA"/>
</dbReference>
<dbReference type="Pfam" id="PF01435">
    <property type="entry name" value="Peptidase_M48"/>
    <property type="match status" value="1"/>
</dbReference>
<keyword evidence="5 6" id="KW-0482">Metalloprotease</keyword>
<evidence type="ECO:0000259" key="8">
    <source>
        <dbReference type="Pfam" id="PF01435"/>
    </source>
</evidence>
<evidence type="ECO:0000256" key="3">
    <source>
        <dbReference type="ARBA" id="ARBA00022801"/>
    </source>
</evidence>
<evidence type="ECO:0000256" key="5">
    <source>
        <dbReference type="ARBA" id="ARBA00023049"/>
    </source>
</evidence>
<gene>
    <name evidence="9" type="ORF">PGQ11_003435</name>
</gene>
<dbReference type="InterPro" id="IPR051156">
    <property type="entry name" value="Mito/Outer_Membr_Metalloprot"/>
</dbReference>
<comment type="similarity">
    <text evidence="6">Belongs to the peptidase M48 family.</text>
</comment>
<keyword evidence="7" id="KW-0812">Transmembrane</keyword>
<comment type="caution">
    <text evidence="9">The sequence shown here is derived from an EMBL/GenBank/DDBJ whole genome shotgun (WGS) entry which is preliminary data.</text>
</comment>
<feature type="transmembrane region" description="Helical" evidence="7">
    <location>
        <begin position="255"/>
        <end position="286"/>
    </location>
</feature>
<dbReference type="Gene3D" id="3.30.2010.10">
    <property type="entry name" value="Metalloproteases ('zincins'), catalytic domain"/>
    <property type="match status" value="1"/>
</dbReference>
<keyword evidence="10" id="KW-1185">Reference proteome</keyword>
<evidence type="ECO:0000256" key="1">
    <source>
        <dbReference type="ARBA" id="ARBA00022670"/>
    </source>
</evidence>
<dbReference type="Proteomes" id="UP001390339">
    <property type="component" value="Unassembled WGS sequence"/>
</dbReference>
<reference evidence="9 10" key="1">
    <citation type="journal article" date="2024" name="IMA Fungus">
        <title>Apiospora arundinis, a panoply of carbohydrate-active enzymes and secondary metabolites.</title>
        <authorList>
            <person name="Sorensen T."/>
            <person name="Petersen C."/>
            <person name="Muurmann A.T."/>
            <person name="Christiansen J.V."/>
            <person name="Brundto M.L."/>
            <person name="Overgaard C.K."/>
            <person name="Boysen A.T."/>
            <person name="Wollenberg R.D."/>
            <person name="Larsen T.O."/>
            <person name="Sorensen J.L."/>
            <person name="Nielsen K.L."/>
            <person name="Sondergaard T.E."/>
        </authorList>
    </citation>
    <scope>NUCLEOTIDE SEQUENCE [LARGE SCALE GENOMIC DNA]</scope>
    <source>
        <strain evidence="9 10">AAU 773</strain>
    </source>
</reference>
<dbReference type="PANTHER" id="PTHR22726:SF1">
    <property type="entry name" value="METALLOENDOPEPTIDASE OMA1, MITOCHONDRIAL"/>
    <property type="match status" value="1"/>
</dbReference>
<accession>A0ABR2J5U9</accession>
<keyword evidence="1 6" id="KW-0645">Protease</keyword>
<dbReference type="CDD" id="cd07331">
    <property type="entry name" value="M48C_Oma1_like"/>
    <property type="match status" value="1"/>
</dbReference>
<keyword evidence="7" id="KW-0472">Membrane</keyword>
<evidence type="ECO:0000313" key="10">
    <source>
        <dbReference type="Proteomes" id="UP001390339"/>
    </source>
</evidence>
<evidence type="ECO:0000256" key="7">
    <source>
        <dbReference type="SAM" id="Phobius"/>
    </source>
</evidence>
<organism evidence="9 10">
    <name type="scientific">Apiospora arundinis</name>
    <dbReference type="NCBI Taxonomy" id="335852"/>
    <lineage>
        <taxon>Eukaryota</taxon>
        <taxon>Fungi</taxon>
        <taxon>Dikarya</taxon>
        <taxon>Ascomycota</taxon>
        <taxon>Pezizomycotina</taxon>
        <taxon>Sordariomycetes</taxon>
        <taxon>Xylariomycetidae</taxon>
        <taxon>Amphisphaeriales</taxon>
        <taxon>Apiosporaceae</taxon>
        <taxon>Apiospora</taxon>
    </lineage>
</organism>
<protein>
    <submittedName>
        <fullName evidence="9">Peptidase family M48-domain-containing protein</fullName>
    </submittedName>
</protein>
<evidence type="ECO:0000313" key="9">
    <source>
        <dbReference type="EMBL" id="KAK8872921.1"/>
    </source>
</evidence>
<evidence type="ECO:0000256" key="4">
    <source>
        <dbReference type="ARBA" id="ARBA00022833"/>
    </source>
</evidence>
<keyword evidence="7" id="KW-1133">Transmembrane helix</keyword>
<name>A0ABR2J5U9_9PEZI</name>
<evidence type="ECO:0000256" key="2">
    <source>
        <dbReference type="ARBA" id="ARBA00022723"/>
    </source>
</evidence>